<dbReference type="SUPFAM" id="SSF56112">
    <property type="entry name" value="Protein kinase-like (PK-like)"/>
    <property type="match status" value="1"/>
</dbReference>
<reference evidence="8" key="1">
    <citation type="submission" date="2022-10" db="EMBL/GenBank/DDBJ databases">
        <authorList>
            <person name="Chen Y."/>
            <person name="Dougan E. K."/>
            <person name="Chan C."/>
            <person name="Rhodes N."/>
            <person name="Thang M."/>
        </authorList>
    </citation>
    <scope>NUCLEOTIDE SEQUENCE</scope>
</reference>
<evidence type="ECO:0000313" key="9">
    <source>
        <dbReference type="EMBL" id="CAL4790704.1"/>
    </source>
</evidence>
<evidence type="ECO:0000256" key="4">
    <source>
        <dbReference type="ARBA" id="ARBA00022777"/>
    </source>
</evidence>
<reference evidence="9 10" key="2">
    <citation type="submission" date="2024-05" db="EMBL/GenBank/DDBJ databases">
        <authorList>
            <person name="Chen Y."/>
            <person name="Shah S."/>
            <person name="Dougan E. K."/>
            <person name="Thang M."/>
            <person name="Chan C."/>
        </authorList>
    </citation>
    <scope>NUCLEOTIDE SEQUENCE [LARGE SCALE GENOMIC DNA]</scope>
</reference>
<dbReference type="PANTHER" id="PTHR43671">
    <property type="entry name" value="SERINE/THREONINE-PROTEIN KINASE NEK"/>
    <property type="match status" value="1"/>
</dbReference>
<dbReference type="OrthoDB" id="425408at2759"/>
<evidence type="ECO:0000256" key="1">
    <source>
        <dbReference type="ARBA" id="ARBA00012513"/>
    </source>
</evidence>
<dbReference type="InterPro" id="IPR000719">
    <property type="entry name" value="Prot_kinase_dom"/>
</dbReference>
<evidence type="ECO:0000259" key="7">
    <source>
        <dbReference type="PROSITE" id="PS50011"/>
    </source>
</evidence>
<dbReference type="Pfam" id="PF10294">
    <property type="entry name" value="Methyltransf_16"/>
    <property type="match status" value="1"/>
</dbReference>
<dbReference type="InterPro" id="IPR008271">
    <property type="entry name" value="Ser/Thr_kinase_AS"/>
</dbReference>
<keyword evidence="5" id="KW-0067">ATP-binding</keyword>
<dbReference type="InterPro" id="IPR029063">
    <property type="entry name" value="SAM-dependent_MTases_sf"/>
</dbReference>
<feature type="compositionally biased region" description="Low complexity" evidence="6">
    <location>
        <begin position="661"/>
        <end position="670"/>
    </location>
</feature>
<keyword evidence="2" id="KW-0808">Transferase</keyword>
<dbReference type="PROSITE" id="PS00108">
    <property type="entry name" value="PROTEIN_KINASE_ST"/>
    <property type="match status" value="1"/>
</dbReference>
<dbReference type="EMBL" id="CAMXCT020003257">
    <property type="protein sequence ID" value="CAL1156767.1"/>
    <property type="molecule type" value="Genomic_DNA"/>
</dbReference>
<accession>A0A9P1D6D7</accession>
<dbReference type="InterPro" id="IPR011009">
    <property type="entry name" value="Kinase-like_dom_sf"/>
</dbReference>
<evidence type="ECO:0000256" key="5">
    <source>
        <dbReference type="ARBA" id="ARBA00022840"/>
    </source>
</evidence>
<keyword evidence="3" id="KW-0547">Nucleotide-binding</keyword>
<evidence type="ECO:0000313" key="10">
    <source>
        <dbReference type="Proteomes" id="UP001152797"/>
    </source>
</evidence>
<dbReference type="SMART" id="SM00220">
    <property type="entry name" value="S_TKc"/>
    <property type="match status" value="1"/>
</dbReference>
<evidence type="ECO:0000256" key="3">
    <source>
        <dbReference type="ARBA" id="ARBA00022741"/>
    </source>
</evidence>
<dbReference type="PANTHER" id="PTHR43671:SF13">
    <property type="entry name" value="SERINE_THREONINE-PROTEIN KINASE NEK2"/>
    <property type="match status" value="1"/>
</dbReference>
<evidence type="ECO:0000256" key="6">
    <source>
        <dbReference type="SAM" id="MobiDB-lite"/>
    </source>
</evidence>
<dbReference type="EC" id="2.7.11.1" evidence="1"/>
<feature type="domain" description="Protein kinase" evidence="7">
    <location>
        <begin position="292"/>
        <end position="577"/>
    </location>
</feature>
<name>A0A9P1D6D7_9DINO</name>
<keyword evidence="10" id="KW-1185">Reference proteome</keyword>
<comment type="caution">
    <text evidence="8">The sequence shown here is derived from an EMBL/GenBank/DDBJ whole genome shotgun (WGS) entry which is preliminary data.</text>
</comment>
<evidence type="ECO:0000313" key="8">
    <source>
        <dbReference type="EMBL" id="CAI4003392.1"/>
    </source>
</evidence>
<dbReference type="AlphaFoldDB" id="A0A9P1D6D7"/>
<dbReference type="SUPFAM" id="SSF53335">
    <property type="entry name" value="S-adenosyl-L-methionine-dependent methyltransferases"/>
    <property type="match status" value="1"/>
</dbReference>
<feature type="region of interest" description="Disordered" evidence="6">
    <location>
        <begin position="640"/>
        <end position="680"/>
    </location>
</feature>
<dbReference type="Gene3D" id="3.40.50.150">
    <property type="entry name" value="Vaccinia Virus protein VP39"/>
    <property type="match status" value="1"/>
</dbReference>
<feature type="compositionally biased region" description="Basic residues" evidence="6">
    <location>
        <begin position="671"/>
        <end position="680"/>
    </location>
</feature>
<sequence>MAHLSQSRTKALLHNKSVLELGAGNGSLAKFLALNSQPRKLLATDLPHRLKDLRNALHGIAAADAAALGWGDVDAVKMICKEHFGTPYAEVVIISDCLYTNWVEDSVAPLALTLNAALGADADRAARQKQVGPEVNNVAFLAYLPRCKPLEAHFFDCLKNQGLQSMPLRLPESYVLKSFEDARDFGEDELLAVRLCVARKSLQDFSQLGKRGQNGGVEGCWMSLSCTKVSPDRPLDVLLGTLGHQMTLPVFRPVTAYTTTLYQDKFEAPRAHCKHDSPSNCKALLPSRCHAAFCGQRLGDQKVSNVDRDMTLPAGASSSMVALKRARVGPLSEVASDKAQEEAQLLMKLSQECPQILRCYDFRLMSSTLPMLELMLEFAPLGDLSRRIRQHKEWCSETTEVAGMPEPEVVSYGSDIAAGLSYLHQLRPKILHRDIKPANILLFEEEVIPRAKLADFGIAKILELENSMAGAATVIGTPHYFAPELCRGEQYDERADAWALGCILYEMLCLHRPFHQAEGNLAILAVRISEGKFDRAALEKQAEHYNGGLILALTGLLCPSQEQRTRAHDVLESLQRLQARYCPQRSVPASTEWWRTRLEDTASKAEEVREKSWEGSSADSWHNATLAQLEGLLSQLQSDASRSARLRPEATFGAEPMQQEAATSASFASRSRWKSSSRRL</sequence>
<proteinExistence type="predicted"/>
<dbReference type="EMBL" id="CAMXCT010003257">
    <property type="protein sequence ID" value="CAI4003392.1"/>
    <property type="molecule type" value="Genomic_DNA"/>
</dbReference>
<dbReference type="Proteomes" id="UP001152797">
    <property type="component" value="Unassembled WGS sequence"/>
</dbReference>
<gene>
    <name evidence="8" type="ORF">C1SCF055_LOCUS29264</name>
</gene>
<dbReference type="InterPro" id="IPR019410">
    <property type="entry name" value="Methyltransf_16"/>
</dbReference>
<dbReference type="Pfam" id="PF00069">
    <property type="entry name" value="Pkinase"/>
    <property type="match status" value="1"/>
</dbReference>
<dbReference type="Gene3D" id="1.10.510.10">
    <property type="entry name" value="Transferase(Phosphotransferase) domain 1"/>
    <property type="match status" value="1"/>
</dbReference>
<evidence type="ECO:0000256" key="2">
    <source>
        <dbReference type="ARBA" id="ARBA00022679"/>
    </source>
</evidence>
<dbReference type="GO" id="GO:0005524">
    <property type="term" value="F:ATP binding"/>
    <property type="evidence" value="ECO:0007669"/>
    <property type="project" value="UniProtKB-KW"/>
</dbReference>
<keyword evidence="4 9" id="KW-0418">Kinase</keyword>
<dbReference type="EMBL" id="CAMXCT030003257">
    <property type="protein sequence ID" value="CAL4790704.1"/>
    <property type="molecule type" value="Genomic_DNA"/>
</dbReference>
<organism evidence="8">
    <name type="scientific">Cladocopium goreaui</name>
    <dbReference type="NCBI Taxonomy" id="2562237"/>
    <lineage>
        <taxon>Eukaryota</taxon>
        <taxon>Sar</taxon>
        <taxon>Alveolata</taxon>
        <taxon>Dinophyceae</taxon>
        <taxon>Suessiales</taxon>
        <taxon>Symbiodiniaceae</taxon>
        <taxon>Cladocopium</taxon>
    </lineage>
</organism>
<protein>
    <recommendedName>
        <fullName evidence="1">non-specific serine/threonine protein kinase</fullName>
        <ecNumber evidence="1">2.7.11.1</ecNumber>
    </recommendedName>
</protein>
<dbReference type="PROSITE" id="PS50011">
    <property type="entry name" value="PROTEIN_KINASE_DOM"/>
    <property type="match status" value="1"/>
</dbReference>
<dbReference type="InterPro" id="IPR050660">
    <property type="entry name" value="NEK_Ser/Thr_kinase"/>
</dbReference>
<dbReference type="GO" id="GO:0004674">
    <property type="term" value="F:protein serine/threonine kinase activity"/>
    <property type="evidence" value="ECO:0007669"/>
    <property type="project" value="UniProtKB-EC"/>
</dbReference>